<protein>
    <recommendedName>
        <fullName evidence="3">Plastid lipid-associated protein/fibrillin conserved domain-containing protein</fullName>
    </recommendedName>
</protein>
<organism evidence="4 5">
    <name type="scientific">Elliptochloris bilobata</name>
    <dbReference type="NCBI Taxonomy" id="381761"/>
    <lineage>
        <taxon>Eukaryota</taxon>
        <taxon>Viridiplantae</taxon>
        <taxon>Chlorophyta</taxon>
        <taxon>core chlorophytes</taxon>
        <taxon>Trebouxiophyceae</taxon>
        <taxon>Trebouxiophyceae incertae sedis</taxon>
        <taxon>Elliptochloris clade</taxon>
        <taxon>Elliptochloris</taxon>
    </lineage>
</organism>
<feature type="domain" description="Plastid lipid-associated protein/fibrillin conserved" evidence="3">
    <location>
        <begin position="18"/>
        <end position="196"/>
    </location>
</feature>
<evidence type="ECO:0000259" key="3">
    <source>
        <dbReference type="Pfam" id="PF04755"/>
    </source>
</evidence>
<sequence length="202" mass="22287">MEEAQLAVETFGGAIDYSKLPGLWRLIFTNAPDVAPLLQMSRPSPLPLWPPFSVGNIYQRFTPEVDGLVENIIQLSVPGVLEGGDGITARVRAEWTVRSPRRIRLAFREAALGDVRISPQLEAALAPAALPRTWLTHRLLLAIKEFRLAVPLRPALPTALQSVGASLERNFGSDYLLTYLDEEMLIGRQTIAGGSFIFLREA</sequence>
<evidence type="ECO:0000256" key="2">
    <source>
        <dbReference type="ARBA" id="ARBA00022640"/>
    </source>
</evidence>
<evidence type="ECO:0000256" key="1">
    <source>
        <dbReference type="ARBA" id="ARBA00004474"/>
    </source>
</evidence>
<dbReference type="InterPro" id="IPR039633">
    <property type="entry name" value="PAP"/>
</dbReference>
<evidence type="ECO:0000313" key="4">
    <source>
        <dbReference type="EMBL" id="KAK9834141.1"/>
    </source>
</evidence>
<evidence type="ECO:0000313" key="5">
    <source>
        <dbReference type="Proteomes" id="UP001445335"/>
    </source>
</evidence>
<dbReference type="AlphaFoldDB" id="A0AAW1RL94"/>
<dbReference type="PANTHER" id="PTHR31906">
    <property type="entry name" value="PLASTID-LIPID-ASSOCIATED PROTEIN 4, CHLOROPLASTIC-RELATED"/>
    <property type="match status" value="1"/>
</dbReference>
<comment type="subcellular location">
    <subcellularLocation>
        <location evidence="1">Plastid</location>
    </subcellularLocation>
</comment>
<keyword evidence="5" id="KW-1185">Reference proteome</keyword>
<gene>
    <name evidence="4" type="ORF">WJX81_001757</name>
</gene>
<dbReference type="GO" id="GO:0009536">
    <property type="term" value="C:plastid"/>
    <property type="evidence" value="ECO:0007669"/>
    <property type="project" value="UniProtKB-SubCell"/>
</dbReference>
<dbReference type="Pfam" id="PF04755">
    <property type="entry name" value="PAP_fibrillin"/>
    <property type="match status" value="1"/>
</dbReference>
<proteinExistence type="predicted"/>
<accession>A0AAW1RL94</accession>
<keyword evidence="2" id="KW-0934">Plastid</keyword>
<reference evidence="4 5" key="1">
    <citation type="journal article" date="2024" name="Nat. Commun.">
        <title>Phylogenomics reveals the evolutionary origins of lichenization in chlorophyte algae.</title>
        <authorList>
            <person name="Puginier C."/>
            <person name="Libourel C."/>
            <person name="Otte J."/>
            <person name="Skaloud P."/>
            <person name="Haon M."/>
            <person name="Grisel S."/>
            <person name="Petersen M."/>
            <person name="Berrin J.G."/>
            <person name="Delaux P.M."/>
            <person name="Dal Grande F."/>
            <person name="Keller J."/>
        </authorList>
    </citation>
    <scope>NUCLEOTIDE SEQUENCE [LARGE SCALE GENOMIC DNA]</scope>
    <source>
        <strain evidence="4 5">SAG 245.80</strain>
    </source>
</reference>
<dbReference type="Proteomes" id="UP001445335">
    <property type="component" value="Unassembled WGS sequence"/>
</dbReference>
<name>A0AAW1RL94_9CHLO</name>
<dbReference type="InterPro" id="IPR006843">
    <property type="entry name" value="PAP/fibrillin_dom"/>
</dbReference>
<dbReference type="EMBL" id="JALJOU010000033">
    <property type="protein sequence ID" value="KAK9834141.1"/>
    <property type="molecule type" value="Genomic_DNA"/>
</dbReference>
<comment type="caution">
    <text evidence="4">The sequence shown here is derived from an EMBL/GenBank/DDBJ whole genome shotgun (WGS) entry which is preliminary data.</text>
</comment>